<comment type="subcellular location">
    <subcellularLocation>
        <location evidence="1">Nucleus</location>
    </subcellularLocation>
</comment>
<feature type="region of interest" description="Disordered" evidence="3">
    <location>
        <begin position="1"/>
        <end position="23"/>
    </location>
</feature>
<keyword evidence="2" id="KW-0539">Nucleus</keyword>
<proteinExistence type="predicted"/>
<feature type="compositionally biased region" description="Polar residues" evidence="3">
    <location>
        <begin position="1"/>
        <end position="11"/>
    </location>
</feature>
<dbReference type="RefSeq" id="XP_016224717.1">
    <property type="nucleotide sequence ID" value="XM_016368929.1"/>
</dbReference>
<evidence type="ECO:0000313" key="5">
    <source>
        <dbReference type="Proteomes" id="UP000054302"/>
    </source>
</evidence>
<evidence type="ECO:0000256" key="2">
    <source>
        <dbReference type="ARBA" id="ARBA00023242"/>
    </source>
</evidence>
<evidence type="ECO:0000256" key="3">
    <source>
        <dbReference type="SAM" id="MobiDB-lite"/>
    </source>
</evidence>
<sequence length="545" mass="60824">MYANWHQNNPNKSRRSDRSKNGCLTCSTQNVGTACVCNVIASSSLSPSTTPVPETIEQQPAVPLPTSPSLPGNNQGPADFFDYASFLWDVPISPAIDFQSTAWTTSPDSAMSELNPTTSNVAQRKPEVPVSVLTISDLPNVSQLLEHFKQSDAPPILAPVETKSRWRLMRNHLISMASNSLMVHYAILAFSALQLQRQSDRLQSDFSSYYTQSQEEISKSLLEHDGKVDIIGAKVQHVLAALFLLSYIDLVANRTTFAHPNLRKAYLIVSDSDQGNWDPAEKTLVRWIRLLDARAVSAGGEGLFLGEDHEAHDFSGSLSPSERDAEAVLADILSQPALRFFQKTQSFMGRITKIDQWHRSRGTVEDETEVMAIAAQIQKDNHKLFRHRHPILDIAVTGRLEAPLLAPALAEQLTRTSRMAMANFHASFIHLHRVAYKHLPRTVEVHNAMSVMRQTTRAMVDAQGPDDTLPVNMLWPLLMWGSEEENPDDRVWILSIVRSMSKTVSNAGITADVLQNVWQRQDQTGQRADIRTVMHETFNSCFAIV</sequence>
<dbReference type="STRING" id="212818.A0A0D2A262"/>
<dbReference type="OrthoDB" id="648861at2759"/>
<protein>
    <recommendedName>
        <fullName evidence="6">Zn(2)-C6 fungal-type domain-containing protein</fullName>
    </recommendedName>
</protein>
<dbReference type="PANTHER" id="PTHR37534">
    <property type="entry name" value="TRANSCRIPTIONAL ACTIVATOR PROTEIN UGA3"/>
    <property type="match status" value="1"/>
</dbReference>
<name>A0A0D2A262_EXOME</name>
<evidence type="ECO:0000256" key="1">
    <source>
        <dbReference type="ARBA" id="ARBA00004123"/>
    </source>
</evidence>
<gene>
    <name evidence="4" type="ORF">PV10_04381</name>
</gene>
<reference evidence="4 5" key="1">
    <citation type="submission" date="2015-01" db="EMBL/GenBank/DDBJ databases">
        <title>The Genome Sequence of Exophiala mesophila CBS40295.</title>
        <authorList>
            <consortium name="The Broad Institute Genomics Platform"/>
            <person name="Cuomo C."/>
            <person name="de Hoog S."/>
            <person name="Gorbushina A."/>
            <person name="Stielow B."/>
            <person name="Teixiera M."/>
            <person name="Abouelleil A."/>
            <person name="Chapman S.B."/>
            <person name="Priest M."/>
            <person name="Young S.K."/>
            <person name="Wortman J."/>
            <person name="Nusbaum C."/>
            <person name="Birren B."/>
        </authorList>
    </citation>
    <scope>NUCLEOTIDE SEQUENCE [LARGE SCALE GENOMIC DNA]</scope>
    <source>
        <strain evidence="4 5">CBS 40295</strain>
    </source>
</reference>
<dbReference type="Proteomes" id="UP000054302">
    <property type="component" value="Unassembled WGS sequence"/>
</dbReference>
<dbReference type="VEuPathDB" id="FungiDB:PV10_04381"/>
<dbReference type="PANTHER" id="PTHR37534:SF49">
    <property type="entry name" value="LYSINE BIOSYNTHESIS REGULATORY PROTEIN LYS14"/>
    <property type="match status" value="1"/>
</dbReference>
<evidence type="ECO:0008006" key="6">
    <source>
        <dbReference type="Google" id="ProtNLM"/>
    </source>
</evidence>
<accession>A0A0D2A262</accession>
<dbReference type="AlphaFoldDB" id="A0A0D2A262"/>
<keyword evidence="5" id="KW-1185">Reference proteome</keyword>
<feature type="region of interest" description="Disordered" evidence="3">
    <location>
        <begin position="45"/>
        <end position="66"/>
    </location>
</feature>
<dbReference type="GeneID" id="27322226"/>
<organism evidence="4 5">
    <name type="scientific">Exophiala mesophila</name>
    <name type="common">Black yeast-like fungus</name>
    <dbReference type="NCBI Taxonomy" id="212818"/>
    <lineage>
        <taxon>Eukaryota</taxon>
        <taxon>Fungi</taxon>
        <taxon>Dikarya</taxon>
        <taxon>Ascomycota</taxon>
        <taxon>Pezizomycotina</taxon>
        <taxon>Eurotiomycetes</taxon>
        <taxon>Chaetothyriomycetidae</taxon>
        <taxon>Chaetothyriales</taxon>
        <taxon>Herpotrichiellaceae</taxon>
        <taxon>Exophiala</taxon>
    </lineage>
</organism>
<dbReference type="GO" id="GO:0000976">
    <property type="term" value="F:transcription cis-regulatory region binding"/>
    <property type="evidence" value="ECO:0007669"/>
    <property type="project" value="TreeGrafter"/>
</dbReference>
<dbReference type="GO" id="GO:0045944">
    <property type="term" value="P:positive regulation of transcription by RNA polymerase II"/>
    <property type="evidence" value="ECO:0007669"/>
    <property type="project" value="TreeGrafter"/>
</dbReference>
<dbReference type="Pfam" id="PF11951">
    <property type="entry name" value="Fungal_trans_2"/>
    <property type="match status" value="1"/>
</dbReference>
<feature type="compositionally biased region" description="Low complexity" evidence="3">
    <location>
        <begin position="45"/>
        <end position="55"/>
    </location>
</feature>
<dbReference type="GO" id="GO:0005634">
    <property type="term" value="C:nucleus"/>
    <property type="evidence" value="ECO:0007669"/>
    <property type="project" value="UniProtKB-SubCell"/>
</dbReference>
<dbReference type="GO" id="GO:0003700">
    <property type="term" value="F:DNA-binding transcription factor activity"/>
    <property type="evidence" value="ECO:0007669"/>
    <property type="project" value="TreeGrafter"/>
</dbReference>
<dbReference type="OMA" id="GNWTMSD"/>
<evidence type="ECO:0000313" key="4">
    <source>
        <dbReference type="EMBL" id="KIV93143.1"/>
    </source>
</evidence>
<dbReference type="EMBL" id="KN847522">
    <property type="protein sequence ID" value="KIV93143.1"/>
    <property type="molecule type" value="Genomic_DNA"/>
</dbReference>
<dbReference type="HOGENOM" id="CLU_014019_1_0_1"/>
<dbReference type="InterPro" id="IPR021858">
    <property type="entry name" value="Fun_TF"/>
</dbReference>